<name>A0A917HLF6_9BACI</name>
<reference evidence="1" key="1">
    <citation type="journal article" date="2014" name="Int. J. Syst. Evol. Microbiol.">
        <title>Complete genome sequence of Corynebacterium casei LMG S-19264T (=DSM 44701T), isolated from a smear-ripened cheese.</title>
        <authorList>
            <consortium name="US DOE Joint Genome Institute (JGI-PGF)"/>
            <person name="Walter F."/>
            <person name="Albersmeier A."/>
            <person name="Kalinowski J."/>
            <person name="Ruckert C."/>
        </authorList>
    </citation>
    <scope>NUCLEOTIDE SEQUENCE</scope>
    <source>
        <strain evidence="1">CGMCC 1.12754</strain>
    </source>
</reference>
<dbReference type="Proteomes" id="UP000622860">
    <property type="component" value="Unassembled WGS sequence"/>
</dbReference>
<dbReference type="EMBL" id="BMFR01000014">
    <property type="protein sequence ID" value="GGG82087.1"/>
    <property type="molecule type" value="Genomic_DNA"/>
</dbReference>
<dbReference type="AlphaFoldDB" id="A0A917HLF6"/>
<gene>
    <name evidence="1" type="primary">fin</name>
    <name evidence="1" type="ORF">GCM10011398_29460</name>
</gene>
<reference evidence="1" key="2">
    <citation type="submission" date="2020-09" db="EMBL/GenBank/DDBJ databases">
        <authorList>
            <person name="Sun Q."/>
            <person name="Zhou Y."/>
        </authorList>
    </citation>
    <scope>NUCLEOTIDE SEQUENCE</scope>
    <source>
        <strain evidence="1">CGMCC 1.12754</strain>
    </source>
</reference>
<comment type="caution">
    <text evidence="1">The sequence shown here is derived from an EMBL/GenBank/DDBJ whole genome shotgun (WGS) entry which is preliminary data.</text>
</comment>
<sequence length="76" mass="8728">MSFVYQCRHCGQTLGKIEQQVADAAMLGLDKLSIEDKKEMIQYQENGDVQIKTICESCEESLGTNPHYHELDFFIQ</sequence>
<dbReference type="RefSeq" id="WP_188456144.1">
    <property type="nucleotide sequence ID" value="NZ_BMFR01000014.1"/>
</dbReference>
<evidence type="ECO:0000313" key="2">
    <source>
        <dbReference type="Proteomes" id="UP000622860"/>
    </source>
</evidence>
<dbReference type="Pfam" id="PF10955">
    <property type="entry name" value="Fin"/>
    <property type="match status" value="1"/>
</dbReference>
<accession>A0A917HLF6</accession>
<keyword evidence="2" id="KW-1185">Reference proteome</keyword>
<organism evidence="1 2">
    <name type="scientific">Virgibacillus oceani</name>
    <dbReference type="NCBI Taxonomy" id="1479511"/>
    <lineage>
        <taxon>Bacteria</taxon>
        <taxon>Bacillati</taxon>
        <taxon>Bacillota</taxon>
        <taxon>Bacilli</taxon>
        <taxon>Bacillales</taxon>
        <taxon>Bacillaceae</taxon>
        <taxon>Virgibacillus</taxon>
    </lineage>
</organism>
<dbReference type="InterPro" id="IPR020115">
    <property type="entry name" value="Fin"/>
</dbReference>
<evidence type="ECO:0000313" key="1">
    <source>
        <dbReference type="EMBL" id="GGG82087.1"/>
    </source>
</evidence>
<dbReference type="GO" id="GO:0010468">
    <property type="term" value="P:regulation of gene expression"/>
    <property type="evidence" value="ECO:0007669"/>
    <property type="project" value="InterPro"/>
</dbReference>
<proteinExistence type="predicted"/>
<protein>
    <submittedName>
        <fullName evidence="1">Anti-sigma-F factor Fin</fullName>
    </submittedName>
</protein>